<sequence>MMIASRVAMFFVMFAFMMSCTLGNGSDTTDAVDEVAVRLLQQQLDQLQVIVDELEASITSDLEICSCNETMKNLTDTIKLLREREANNSRNGSDDSSSPFAYYNQPVAKYEDCRQIYVDGNTESGMYKIWLVDRFESIPIWCDMDVGSERGWMTIQRRIDGRASFERPWKDYVSGFGSPVAEYWIGLKNIYTLALNVRSSRGGQARLRIDLEDTSGVKAYARYERFSVGTEADGYRLSVSGYSGTAGDLLAVSNNQTFHTNDKDNAKSCAGFKRAGWWYKNCAVAALNGPYPTVGRPHNGAYKMQWKNWTAVNPANPDLRFVSMKLQRYI</sequence>
<dbReference type="SUPFAM" id="SSF56496">
    <property type="entry name" value="Fibrinogen C-terminal domain-like"/>
    <property type="match status" value="1"/>
</dbReference>
<name>U3U8H2_CIOIN</name>
<dbReference type="Gene3D" id="3.90.215.10">
    <property type="entry name" value="Gamma Fibrinogen, chain A, domain 1"/>
    <property type="match status" value="1"/>
</dbReference>
<feature type="domain" description="Fibrinogen C-terminal" evidence="3">
    <location>
        <begin position="104"/>
        <end position="330"/>
    </location>
</feature>
<evidence type="ECO:0000259" key="3">
    <source>
        <dbReference type="PROSITE" id="PS51406"/>
    </source>
</evidence>
<dbReference type="OrthoDB" id="6145874at2759"/>
<proteinExistence type="evidence at transcript level"/>
<reference evidence="4" key="1">
    <citation type="journal article" date="2013" name="Mol. Reprod. Dev.">
        <title>cDNA Cloning, Localization, and Candidate Binding Partners of Acid-Extractable Vitelline-Coat Protein Ci-v-Themis-Like in the Ascidian Ciona intestinalis.</title>
        <authorList>
            <person name="Otsuka K."/>
            <person name="Yamada L."/>
            <person name="Sawada H."/>
        </authorList>
    </citation>
    <scope>NUCLEOTIDE SEQUENCE</scope>
</reference>
<dbReference type="EMBL" id="AB812092">
    <property type="protein sequence ID" value="BAO00802.1"/>
    <property type="molecule type" value="mRNA"/>
</dbReference>
<dbReference type="CDD" id="cd00087">
    <property type="entry name" value="FReD"/>
    <property type="match status" value="1"/>
</dbReference>
<dbReference type="PANTHER" id="PTHR19143:SF327">
    <property type="entry name" value="FI21813P1-RELATED"/>
    <property type="match status" value="1"/>
</dbReference>
<dbReference type="InterPro" id="IPR014716">
    <property type="entry name" value="Fibrinogen_a/b/g_C_1"/>
</dbReference>
<evidence type="ECO:0000256" key="2">
    <source>
        <dbReference type="SAM" id="SignalP"/>
    </source>
</evidence>
<gene>
    <name evidence="4" type="primary">Ci-v-Themis-like</name>
</gene>
<dbReference type="AlphaFoldDB" id="U3U8H2"/>
<dbReference type="InterPro" id="IPR020837">
    <property type="entry name" value="Fibrinogen_CS"/>
</dbReference>
<dbReference type="InterPro" id="IPR036056">
    <property type="entry name" value="Fibrinogen-like_C"/>
</dbReference>
<evidence type="ECO:0000313" key="4">
    <source>
        <dbReference type="EMBL" id="BAO00802.1"/>
    </source>
</evidence>
<dbReference type="PANTHER" id="PTHR19143">
    <property type="entry name" value="FIBRINOGEN/TENASCIN/ANGIOPOEITIN"/>
    <property type="match status" value="1"/>
</dbReference>
<feature type="signal peptide" evidence="2">
    <location>
        <begin position="1"/>
        <end position="23"/>
    </location>
</feature>
<dbReference type="PROSITE" id="PS51257">
    <property type="entry name" value="PROKAR_LIPOPROTEIN"/>
    <property type="match status" value="1"/>
</dbReference>
<feature type="chain" id="PRO_5010392989" evidence="2">
    <location>
        <begin position="24"/>
        <end position="330"/>
    </location>
</feature>
<accession>A0A1W2W1N8</accession>
<dbReference type="Pfam" id="PF00147">
    <property type="entry name" value="Fibrinogen_C"/>
    <property type="match status" value="1"/>
</dbReference>
<organism evidence="4">
    <name type="scientific">Ciona intestinalis</name>
    <name type="common">Transparent sea squirt</name>
    <name type="synonym">Ascidia intestinalis</name>
    <dbReference type="NCBI Taxonomy" id="7719"/>
    <lineage>
        <taxon>Eukaryota</taxon>
        <taxon>Metazoa</taxon>
        <taxon>Chordata</taxon>
        <taxon>Tunicata</taxon>
        <taxon>Ascidiacea</taxon>
        <taxon>Phlebobranchia</taxon>
        <taxon>Cionidae</taxon>
        <taxon>Ciona</taxon>
    </lineage>
</organism>
<dbReference type="InterPro" id="IPR002181">
    <property type="entry name" value="Fibrinogen_a/b/g_C_dom"/>
</dbReference>
<keyword evidence="2" id="KW-0732">Signal</keyword>
<evidence type="ECO:0000256" key="1">
    <source>
        <dbReference type="ARBA" id="ARBA00023157"/>
    </source>
</evidence>
<protein>
    <submittedName>
        <fullName evidence="4">Ci-v-Themis-like protein</fullName>
    </submittedName>
</protein>
<dbReference type="InterPro" id="IPR050373">
    <property type="entry name" value="Fibrinogen_C-term_domain"/>
</dbReference>
<dbReference type="PROSITE" id="PS00514">
    <property type="entry name" value="FIBRINOGEN_C_1"/>
    <property type="match status" value="1"/>
</dbReference>
<accession>U3U8H2</accession>
<dbReference type="SMART" id="SM00186">
    <property type="entry name" value="FBG"/>
    <property type="match status" value="1"/>
</dbReference>
<dbReference type="KEGG" id="cin:100183808"/>
<keyword evidence="1" id="KW-1015">Disulfide bond</keyword>
<dbReference type="PROSITE" id="PS51406">
    <property type="entry name" value="FIBRINOGEN_C_2"/>
    <property type="match status" value="1"/>
</dbReference>